<keyword evidence="2" id="KW-0812">Transmembrane</keyword>
<dbReference type="GeneTree" id="ENSGT01030000234953"/>
<keyword evidence="2" id="KW-0472">Membrane</keyword>
<accession>A0A3Q0QZF3</accession>
<dbReference type="AlphaFoldDB" id="A0A3Q0QZF3"/>
<dbReference type="Pfam" id="PF00014">
    <property type="entry name" value="Kunitz_BPTI"/>
    <property type="match status" value="1"/>
</dbReference>
<dbReference type="CDD" id="cd22593">
    <property type="entry name" value="Kunitz_conkunitzin"/>
    <property type="match status" value="1"/>
</dbReference>
<dbReference type="SUPFAM" id="SSF57362">
    <property type="entry name" value="BPTI-like"/>
    <property type="match status" value="1"/>
</dbReference>
<evidence type="ECO:0000313" key="5">
    <source>
        <dbReference type="Proteomes" id="UP000261340"/>
    </source>
</evidence>
<dbReference type="PANTHER" id="PTHR10083">
    <property type="entry name" value="KUNITZ-TYPE PROTEASE INHIBITOR-RELATED"/>
    <property type="match status" value="1"/>
</dbReference>
<dbReference type="OMA" id="GNANHFE"/>
<dbReference type="InterPro" id="IPR036880">
    <property type="entry name" value="Kunitz_BPTI_sf"/>
</dbReference>
<keyword evidence="5" id="KW-1185">Reference proteome</keyword>
<proteinExistence type="predicted"/>
<dbReference type="Gene3D" id="4.10.410.10">
    <property type="entry name" value="Pancreatic trypsin inhibitor Kunitz domain"/>
    <property type="match status" value="1"/>
</dbReference>
<keyword evidence="1" id="KW-1015">Disulfide bond</keyword>
<feature type="transmembrane region" description="Helical" evidence="2">
    <location>
        <begin position="12"/>
        <end position="33"/>
    </location>
</feature>
<evidence type="ECO:0000313" key="4">
    <source>
        <dbReference type="Ensembl" id="ENSACIP00000003263.1"/>
    </source>
</evidence>
<dbReference type="Proteomes" id="UP000261340">
    <property type="component" value="Unplaced"/>
</dbReference>
<keyword evidence="2" id="KW-1133">Transmembrane helix</keyword>
<evidence type="ECO:0000259" key="3">
    <source>
        <dbReference type="PROSITE" id="PS50279"/>
    </source>
</evidence>
<reference evidence="4" key="2">
    <citation type="submission" date="2025-09" db="UniProtKB">
        <authorList>
            <consortium name="Ensembl"/>
        </authorList>
    </citation>
    <scope>IDENTIFICATION</scope>
</reference>
<dbReference type="PRINTS" id="PR00759">
    <property type="entry name" value="BASICPTASE"/>
</dbReference>
<dbReference type="PROSITE" id="PS50279">
    <property type="entry name" value="BPTI_KUNITZ_2"/>
    <property type="match status" value="1"/>
</dbReference>
<dbReference type="InterPro" id="IPR050098">
    <property type="entry name" value="TFPI/VKTCI-like"/>
</dbReference>
<dbReference type="Ensembl" id="ENSACIT00000003375.1">
    <property type="protein sequence ID" value="ENSACIP00000003263.1"/>
    <property type="gene ID" value="ENSACIG00000002600.1"/>
</dbReference>
<dbReference type="GO" id="GO:0005615">
    <property type="term" value="C:extracellular space"/>
    <property type="evidence" value="ECO:0007669"/>
    <property type="project" value="TreeGrafter"/>
</dbReference>
<name>A0A3Q0QZF3_AMPCI</name>
<reference evidence="4" key="1">
    <citation type="submission" date="2025-08" db="UniProtKB">
        <authorList>
            <consortium name="Ensembl"/>
        </authorList>
    </citation>
    <scope>IDENTIFICATION</scope>
</reference>
<dbReference type="GO" id="GO:0004867">
    <property type="term" value="F:serine-type endopeptidase inhibitor activity"/>
    <property type="evidence" value="ECO:0007669"/>
    <property type="project" value="InterPro"/>
</dbReference>
<dbReference type="PANTHER" id="PTHR10083:SF374">
    <property type="entry name" value="BPTI_KUNITZ INHIBITOR DOMAIN-CONTAINING PROTEIN"/>
    <property type="match status" value="1"/>
</dbReference>
<evidence type="ECO:0000256" key="1">
    <source>
        <dbReference type="ARBA" id="ARBA00023157"/>
    </source>
</evidence>
<feature type="domain" description="BPTI/Kunitz inhibitor" evidence="3">
    <location>
        <begin position="44"/>
        <end position="94"/>
    </location>
</feature>
<dbReference type="STRING" id="61819.ENSACIP00000003263"/>
<protein>
    <recommendedName>
        <fullName evidence="3">BPTI/Kunitz inhibitor domain-containing protein</fullName>
    </recommendedName>
</protein>
<organism evidence="4 5">
    <name type="scientific">Amphilophus citrinellus</name>
    <name type="common">Midas cichlid</name>
    <name type="synonym">Cichlasoma citrinellum</name>
    <dbReference type="NCBI Taxonomy" id="61819"/>
    <lineage>
        <taxon>Eukaryota</taxon>
        <taxon>Metazoa</taxon>
        <taxon>Chordata</taxon>
        <taxon>Craniata</taxon>
        <taxon>Vertebrata</taxon>
        <taxon>Euteleostomi</taxon>
        <taxon>Actinopterygii</taxon>
        <taxon>Neopterygii</taxon>
        <taxon>Teleostei</taxon>
        <taxon>Neoteleostei</taxon>
        <taxon>Acanthomorphata</taxon>
        <taxon>Ovalentaria</taxon>
        <taxon>Cichlomorphae</taxon>
        <taxon>Cichliformes</taxon>
        <taxon>Cichlidae</taxon>
        <taxon>New World cichlids</taxon>
        <taxon>Cichlasomatinae</taxon>
        <taxon>Heroini</taxon>
        <taxon>Amphilophus</taxon>
    </lineage>
</organism>
<evidence type="ECO:0000256" key="2">
    <source>
        <dbReference type="SAM" id="Phobius"/>
    </source>
</evidence>
<dbReference type="SMART" id="SM00131">
    <property type="entry name" value="KU"/>
    <property type="match status" value="1"/>
</dbReference>
<dbReference type="InterPro" id="IPR002223">
    <property type="entry name" value="Kunitz_BPTI"/>
</dbReference>
<sequence length="108" mass="12290">MFSFEIIVNLKPLPPTCFLLLLLLLLNCVLLVLQYMISHPTDFCQLPPDEGHGSNFKFAVNYDSTKDQCTPFIYKGEGGNANHFENERECMRNCSPNAENIYPMDGKI</sequence>